<dbReference type="AlphaFoldDB" id="A0A4Q2R5H6"/>
<keyword evidence="2 7" id="KW-0813">Transport</keyword>
<feature type="domain" description="ABC transmembrane type-1" evidence="8">
    <location>
        <begin position="33"/>
        <end position="222"/>
    </location>
</feature>
<dbReference type="InterPro" id="IPR000515">
    <property type="entry name" value="MetI-like"/>
</dbReference>
<dbReference type="PANTHER" id="PTHR43386">
    <property type="entry name" value="OLIGOPEPTIDE TRANSPORT SYSTEM PERMEASE PROTEIN APPC"/>
    <property type="match status" value="1"/>
</dbReference>
<keyword evidence="5 7" id="KW-1133">Transmembrane helix</keyword>
<evidence type="ECO:0000313" key="10">
    <source>
        <dbReference type="Proteomes" id="UP000289411"/>
    </source>
</evidence>
<gene>
    <name evidence="9" type="ORF">D3272_25395</name>
</gene>
<proteinExistence type="inferred from homology"/>
<evidence type="ECO:0000259" key="8">
    <source>
        <dbReference type="PROSITE" id="PS50928"/>
    </source>
</evidence>
<dbReference type="PANTHER" id="PTHR43386:SF25">
    <property type="entry name" value="PEPTIDE ABC TRANSPORTER PERMEASE PROTEIN"/>
    <property type="match status" value="1"/>
</dbReference>
<feature type="transmembrane region" description="Helical" evidence="7">
    <location>
        <begin position="97"/>
        <end position="115"/>
    </location>
</feature>
<dbReference type="Pfam" id="PF00528">
    <property type="entry name" value="BPD_transp_1"/>
    <property type="match status" value="1"/>
</dbReference>
<protein>
    <submittedName>
        <fullName evidence="9">ABC transporter permease</fullName>
    </submittedName>
</protein>
<dbReference type="InterPro" id="IPR035906">
    <property type="entry name" value="MetI-like_sf"/>
</dbReference>
<comment type="subcellular location">
    <subcellularLocation>
        <location evidence="1 7">Cell membrane</location>
        <topology evidence="1 7">Multi-pass membrane protein</topology>
    </subcellularLocation>
</comment>
<dbReference type="CDD" id="cd06261">
    <property type="entry name" value="TM_PBP2"/>
    <property type="match status" value="1"/>
</dbReference>
<dbReference type="GO" id="GO:0005886">
    <property type="term" value="C:plasma membrane"/>
    <property type="evidence" value="ECO:0007669"/>
    <property type="project" value="UniProtKB-SubCell"/>
</dbReference>
<sequence length="237" mass="24233">MAILFKLRPPLAHGLLGTDAFGRDVLSMLMAGARNSLGVALAAVALGGSAGTLLGVGVAARRGLVDGLVMRGCDVAFAFPPIVSAMMLGALLGPGRATATLAIALFMVPVFARVSRGAALQVWSRDYVLAARGAGRGALAISLDHVLPNIAGQLVVQATIQLGLAVLTEAGLSFLGLGAPPPEPSWGRMLADAQTYMVRAPWLAVAPGATIALAVLGFNLLGDGLRDRLDPRRSPGR</sequence>
<comment type="caution">
    <text evidence="9">The sequence shown here is derived from an EMBL/GenBank/DDBJ whole genome shotgun (WGS) entry which is preliminary data.</text>
</comment>
<evidence type="ECO:0000256" key="6">
    <source>
        <dbReference type="ARBA" id="ARBA00023136"/>
    </source>
</evidence>
<keyword evidence="10" id="KW-1185">Reference proteome</keyword>
<organism evidence="9 10">
    <name type="scientific">Lichenibacterium ramalinae</name>
    <dbReference type="NCBI Taxonomy" id="2316527"/>
    <lineage>
        <taxon>Bacteria</taxon>
        <taxon>Pseudomonadati</taxon>
        <taxon>Pseudomonadota</taxon>
        <taxon>Alphaproteobacteria</taxon>
        <taxon>Hyphomicrobiales</taxon>
        <taxon>Lichenihabitantaceae</taxon>
        <taxon>Lichenibacterium</taxon>
    </lineage>
</organism>
<evidence type="ECO:0000256" key="2">
    <source>
        <dbReference type="ARBA" id="ARBA00022448"/>
    </source>
</evidence>
<keyword evidence="6 7" id="KW-0472">Membrane</keyword>
<dbReference type="Proteomes" id="UP000289411">
    <property type="component" value="Unassembled WGS sequence"/>
</dbReference>
<reference evidence="9 10" key="2">
    <citation type="submission" date="2019-02" db="EMBL/GenBank/DDBJ databases">
        <title>'Lichenibacterium ramalinii' gen. nov. sp. nov., 'Lichenibacterium minor' gen. nov. sp. nov.</title>
        <authorList>
            <person name="Pankratov T."/>
        </authorList>
    </citation>
    <scope>NUCLEOTIDE SEQUENCE [LARGE SCALE GENOMIC DNA]</scope>
    <source>
        <strain evidence="9 10">RmlP001</strain>
    </source>
</reference>
<feature type="transmembrane region" description="Helical" evidence="7">
    <location>
        <begin position="37"/>
        <end position="60"/>
    </location>
</feature>
<dbReference type="EMBL" id="QYBC01000034">
    <property type="protein sequence ID" value="RYB01602.1"/>
    <property type="molecule type" value="Genomic_DNA"/>
</dbReference>
<evidence type="ECO:0000256" key="5">
    <source>
        <dbReference type="ARBA" id="ARBA00022989"/>
    </source>
</evidence>
<dbReference type="PROSITE" id="PS50928">
    <property type="entry name" value="ABC_TM1"/>
    <property type="match status" value="1"/>
</dbReference>
<dbReference type="Gene3D" id="1.10.3720.10">
    <property type="entry name" value="MetI-like"/>
    <property type="match status" value="1"/>
</dbReference>
<dbReference type="OrthoDB" id="8410865at2"/>
<evidence type="ECO:0000256" key="3">
    <source>
        <dbReference type="ARBA" id="ARBA00022475"/>
    </source>
</evidence>
<keyword evidence="3" id="KW-1003">Cell membrane</keyword>
<dbReference type="InterPro" id="IPR050366">
    <property type="entry name" value="BP-dependent_transpt_permease"/>
</dbReference>
<keyword evidence="4 7" id="KW-0812">Transmembrane</keyword>
<evidence type="ECO:0000313" key="9">
    <source>
        <dbReference type="EMBL" id="RYB01602.1"/>
    </source>
</evidence>
<evidence type="ECO:0000256" key="4">
    <source>
        <dbReference type="ARBA" id="ARBA00022692"/>
    </source>
</evidence>
<dbReference type="SUPFAM" id="SSF161098">
    <property type="entry name" value="MetI-like"/>
    <property type="match status" value="1"/>
</dbReference>
<dbReference type="GO" id="GO:0055085">
    <property type="term" value="P:transmembrane transport"/>
    <property type="evidence" value="ECO:0007669"/>
    <property type="project" value="InterPro"/>
</dbReference>
<accession>A0A4Q2R5H6</accession>
<feature type="transmembrane region" description="Helical" evidence="7">
    <location>
        <begin position="200"/>
        <end position="222"/>
    </location>
</feature>
<name>A0A4Q2R5H6_9HYPH</name>
<comment type="similarity">
    <text evidence="7">Belongs to the binding-protein-dependent transport system permease family.</text>
</comment>
<reference evidence="9 10" key="1">
    <citation type="submission" date="2018-09" db="EMBL/GenBank/DDBJ databases">
        <authorList>
            <person name="Grouzdev D.S."/>
            <person name="Krutkina M.S."/>
        </authorList>
    </citation>
    <scope>NUCLEOTIDE SEQUENCE [LARGE SCALE GENOMIC DNA]</scope>
    <source>
        <strain evidence="9 10">RmlP001</strain>
    </source>
</reference>
<feature type="transmembrane region" description="Helical" evidence="7">
    <location>
        <begin position="72"/>
        <end position="91"/>
    </location>
</feature>
<evidence type="ECO:0000256" key="7">
    <source>
        <dbReference type="RuleBase" id="RU363032"/>
    </source>
</evidence>
<evidence type="ECO:0000256" key="1">
    <source>
        <dbReference type="ARBA" id="ARBA00004651"/>
    </source>
</evidence>